<dbReference type="AlphaFoldDB" id="A0A9D2CYZ7"/>
<evidence type="ECO:0000313" key="2">
    <source>
        <dbReference type="EMBL" id="HIZ03460.1"/>
    </source>
</evidence>
<evidence type="ECO:0000259" key="1">
    <source>
        <dbReference type="PROSITE" id="PS51186"/>
    </source>
</evidence>
<dbReference type="PROSITE" id="PS51186">
    <property type="entry name" value="GNAT"/>
    <property type="match status" value="1"/>
</dbReference>
<evidence type="ECO:0000313" key="3">
    <source>
        <dbReference type="Proteomes" id="UP000824132"/>
    </source>
</evidence>
<dbReference type="SUPFAM" id="SSF55729">
    <property type="entry name" value="Acyl-CoA N-acyltransferases (Nat)"/>
    <property type="match status" value="1"/>
</dbReference>
<reference evidence="2" key="1">
    <citation type="journal article" date="2021" name="PeerJ">
        <title>Extensive microbial diversity within the chicken gut microbiome revealed by metagenomics and culture.</title>
        <authorList>
            <person name="Gilroy R."/>
            <person name="Ravi A."/>
            <person name="Getino M."/>
            <person name="Pursley I."/>
            <person name="Horton D.L."/>
            <person name="Alikhan N.F."/>
            <person name="Baker D."/>
            <person name="Gharbi K."/>
            <person name="Hall N."/>
            <person name="Watson M."/>
            <person name="Adriaenssens E.M."/>
            <person name="Foster-Nyarko E."/>
            <person name="Jarju S."/>
            <person name="Secka A."/>
            <person name="Antonio M."/>
            <person name="Oren A."/>
            <person name="Chaudhuri R.R."/>
            <person name="La Ragione R."/>
            <person name="Hildebrand F."/>
            <person name="Pallen M.J."/>
        </authorList>
    </citation>
    <scope>NUCLEOTIDE SEQUENCE</scope>
    <source>
        <strain evidence="2">CHK187-5294</strain>
    </source>
</reference>
<dbReference type="Pfam" id="PF13302">
    <property type="entry name" value="Acetyltransf_3"/>
    <property type="match status" value="1"/>
</dbReference>
<dbReference type="CDD" id="cd04301">
    <property type="entry name" value="NAT_SF"/>
    <property type="match status" value="1"/>
</dbReference>
<accession>A0A9D2CYZ7</accession>
<sequence>MDFGSNTPLLETKRLILRKFAADDCEDLFRILSDERVNVFLPWFPHKSPEETRAFLERSVFADYRKKIAYRYAIEMRGENRVIGYLSLLGIDEERRGGDIGYGLLRAYWGQGIMTEVVGALLARLRADGFRYATATHDVNNPASGRVM</sequence>
<organism evidence="2 3">
    <name type="scientific">Candidatus Borkfalkia avistercoris</name>
    <dbReference type="NCBI Taxonomy" id="2838504"/>
    <lineage>
        <taxon>Bacteria</taxon>
        <taxon>Bacillati</taxon>
        <taxon>Bacillota</taxon>
        <taxon>Clostridia</taxon>
        <taxon>Christensenellales</taxon>
        <taxon>Christensenellaceae</taxon>
        <taxon>Candidatus Borkfalkia</taxon>
    </lineage>
</organism>
<protein>
    <submittedName>
        <fullName evidence="2">GNAT family N-acetyltransferase</fullName>
    </submittedName>
</protein>
<dbReference type="InterPro" id="IPR016181">
    <property type="entry name" value="Acyl_CoA_acyltransferase"/>
</dbReference>
<dbReference type="PANTHER" id="PTHR43792">
    <property type="entry name" value="GNAT FAMILY, PUTATIVE (AFU_ORTHOLOGUE AFUA_3G00765)-RELATED-RELATED"/>
    <property type="match status" value="1"/>
</dbReference>
<name>A0A9D2CYZ7_9FIRM</name>
<comment type="caution">
    <text evidence="2">The sequence shown here is derived from an EMBL/GenBank/DDBJ whole genome shotgun (WGS) entry which is preliminary data.</text>
</comment>
<dbReference type="GO" id="GO:0016747">
    <property type="term" value="F:acyltransferase activity, transferring groups other than amino-acyl groups"/>
    <property type="evidence" value="ECO:0007669"/>
    <property type="project" value="InterPro"/>
</dbReference>
<dbReference type="InterPro" id="IPR051531">
    <property type="entry name" value="N-acetyltransferase"/>
</dbReference>
<dbReference type="Gene3D" id="3.40.630.30">
    <property type="match status" value="1"/>
</dbReference>
<dbReference type="InterPro" id="IPR000182">
    <property type="entry name" value="GNAT_dom"/>
</dbReference>
<feature type="domain" description="N-acetyltransferase" evidence="1">
    <location>
        <begin position="15"/>
        <end position="148"/>
    </location>
</feature>
<dbReference type="Proteomes" id="UP000824132">
    <property type="component" value="Unassembled WGS sequence"/>
</dbReference>
<gene>
    <name evidence="2" type="ORF">H9727_04155</name>
</gene>
<reference evidence="2" key="2">
    <citation type="submission" date="2021-04" db="EMBL/GenBank/DDBJ databases">
        <authorList>
            <person name="Gilroy R."/>
        </authorList>
    </citation>
    <scope>NUCLEOTIDE SEQUENCE</scope>
    <source>
        <strain evidence="2">CHK187-5294</strain>
    </source>
</reference>
<dbReference type="EMBL" id="DXCL01000026">
    <property type="protein sequence ID" value="HIZ03460.1"/>
    <property type="molecule type" value="Genomic_DNA"/>
</dbReference>
<proteinExistence type="predicted"/>